<evidence type="ECO:0000313" key="3">
    <source>
        <dbReference type="Proteomes" id="UP000606600"/>
    </source>
</evidence>
<name>A0ABR7WMZ6_9SPHI</name>
<feature type="chain" id="PRO_5047524235" evidence="1">
    <location>
        <begin position="23"/>
        <end position="491"/>
    </location>
</feature>
<evidence type="ECO:0000313" key="2">
    <source>
        <dbReference type="EMBL" id="MBD1363672.1"/>
    </source>
</evidence>
<protein>
    <submittedName>
        <fullName evidence="2">Gliding motility-associated C-terminal domain-containing protein</fullName>
    </submittedName>
</protein>
<proteinExistence type="predicted"/>
<dbReference type="Pfam" id="PF13585">
    <property type="entry name" value="CHU_C"/>
    <property type="match status" value="1"/>
</dbReference>
<keyword evidence="1" id="KW-0732">Signal</keyword>
<keyword evidence="3" id="KW-1185">Reference proteome</keyword>
<reference evidence="2 3" key="1">
    <citation type="submission" date="2020-09" db="EMBL/GenBank/DDBJ databases">
        <title>Novel species of Mucilaginibacter isolated from a glacier on the Tibetan Plateau.</title>
        <authorList>
            <person name="Liu Q."/>
            <person name="Xin Y.-H."/>
        </authorList>
    </citation>
    <scope>NUCLEOTIDE SEQUENCE [LARGE SCALE GENOMIC DNA]</scope>
    <source>
        <strain evidence="2 3">ZT4R22</strain>
    </source>
</reference>
<comment type="caution">
    <text evidence="2">The sequence shown here is derived from an EMBL/GenBank/DDBJ whole genome shotgun (WGS) entry which is preliminary data.</text>
</comment>
<organism evidence="2 3">
    <name type="scientific">Mucilaginibacter pankratovii</name>
    <dbReference type="NCBI Taxonomy" id="2772110"/>
    <lineage>
        <taxon>Bacteria</taxon>
        <taxon>Pseudomonadati</taxon>
        <taxon>Bacteroidota</taxon>
        <taxon>Sphingobacteriia</taxon>
        <taxon>Sphingobacteriales</taxon>
        <taxon>Sphingobacteriaceae</taxon>
        <taxon>Mucilaginibacter</taxon>
    </lineage>
</organism>
<dbReference type="NCBIfam" id="TIGR04131">
    <property type="entry name" value="Bac_Flav_CTERM"/>
    <property type="match status" value="1"/>
</dbReference>
<evidence type="ECO:0000256" key="1">
    <source>
        <dbReference type="SAM" id="SignalP"/>
    </source>
</evidence>
<dbReference type="RefSeq" id="WP_191188340.1">
    <property type="nucleotide sequence ID" value="NZ_JACWMY010000003.1"/>
</dbReference>
<gene>
    <name evidence="2" type="ORF">IDJ77_07610</name>
</gene>
<sequence>MRPGIAVTLFFLLFNMVALCKAGNSYVVKPVTTQQDTTKKDRPKKTNACNTIGNLTGNTCIGSTLTASATDPIESVEWIYENTTTVAKQAAQNTPYTFKADIAGKYFVKIVTKAGCEINSNAITITNLKVPVITISTRSNIICAEYPNPSFTGVPTYNGDRATYQWKVNHINVGPLVTDVSIPFSPTGLKKGDEVTCEMTSTDVCITTNVVQSNPIRIDDIPAENPSVSIERSDTKPCAGSAVVFTAIPVNGGDAPDYQWYVNLVAAPNGNAKTFTSSQLNEGDRVTCTMYSNAKVCQASTTAASLPYTVTLIPLVTPKISITPVSVEAGVSITYKATIENAGTSPLYQWQINGVNAGSGSDTFIAYKLVPGDLITCVLTSNADCTTSDIVTSDPVVNNATIPFRPTTANLFTPNGDGVNDTWSFPGVDAFRNAKVRVYNRYGQQVFHSTGYVEEWNGKTNAGKQCPSGVYYYFINLDQTQTTAGSVTIIR</sequence>
<dbReference type="InterPro" id="IPR026341">
    <property type="entry name" value="T9SS_type_B"/>
</dbReference>
<dbReference type="EMBL" id="JACWMY010000003">
    <property type="protein sequence ID" value="MBD1363672.1"/>
    <property type="molecule type" value="Genomic_DNA"/>
</dbReference>
<accession>A0ABR7WMZ6</accession>
<feature type="signal peptide" evidence="1">
    <location>
        <begin position="1"/>
        <end position="22"/>
    </location>
</feature>
<dbReference type="Proteomes" id="UP000606600">
    <property type="component" value="Unassembled WGS sequence"/>
</dbReference>